<protein>
    <submittedName>
        <fullName evidence="1">Uncharacterized protein</fullName>
    </submittedName>
</protein>
<proteinExistence type="predicted"/>
<gene>
    <name evidence="1" type="ORF">HAND00432_LOCUS14307</name>
</gene>
<sequence length="114" mass="12452">MYKGICFKGALLKGDKDQTPEGCKPFAPKKAWEEGDWWKLAQMFHTRDITSRIDKGAAGGLCDNHMAVASFTQNRHSLKVWVNSATFHFVPTGSGATCTLHNGDATMAVYACAV</sequence>
<evidence type="ECO:0000313" key="1">
    <source>
        <dbReference type="EMBL" id="CAD8960052.1"/>
    </source>
</evidence>
<organism evidence="1">
    <name type="scientific">Hemiselmis andersenii</name>
    <name type="common">Cryptophyte alga</name>
    <dbReference type="NCBI Taxonomy" id="464988"/>
    <lineage>
        <taxon>Eukaryota</taxon>
        <taxon>Cryptophyceae</taxon>
        <taxon>Cryptomonadales</taxon>
        <taxon>Hemiselmidaceae</taxon>
        <taxon>Hemiselmis</taxon>
    </lineage>
</organism>
<name>A0A7S1DX58_HEMAN</name>
<accession>A0A7S1DX58</accession>
<dbReference type="AlphaFoldDB" id="A0A7S1DX58"/>
<reference evidence="1" key="1">
    <citation type="submission" date="2021-01" db="EMBL/GenBank/DDBJ databases">
        <authorList>
            <person name="Corre E."/>
            <person name="Pelletier E."/>
            <person name="Niang G."/>
            <person name="Scheremetjew M."/>
            <person name="Finn R."/>
            <person name="Kale V."/>
            <person name="Holt S."/>
            <person name="Cochrane G."/>
            <person name="Meng A."/>
            <person name="Brown T."/>
            <person name="Cohen L."/>
        </authorList>
    </citation>
    <scope>NUCLEOTIDE SEQUENCE</scope>
    <source>
        <strain evidence="1">CCMP644</strain>
    </source>
</reference>
<dbReference type="EMBL" id="HBFX01023557">
    <property type="protein sequence ID" value="CAD8960052.1"/>
    <property type="molecule type" value="Transcribed_RNA"/>
</dbReference>